<keyword evidence="1" id="KW-0560">Oxidoreductase</keyword>
<proteinExistence type="predicted"/>
<dbReference type="Pfam" id="PF05721">
    <property type="entry name" value="PhyH"/>
    <property type="match status" value="1"/>
</dbReference>
<dbReference type="PANTHER" id="PTHR20883">
    <property type="entry name" value="PHYTANOYL-COA DIOXYGENASE DOMAIN CONTAINING 1"/>
    <property type="match status" value="1"/>
</dbReference>
<gene>
    <name evidence="1" type="ORF">HNQ39_000226</name>
</gene>
<dbReference type="Gene3D" id="2.60.120.620">
    <property type="entry name" value="q2cbj1_9rhob like domain"/>
    <property type="match status" value="1"/>
</dbReference>
<dbReference type="AlphaFoldDB" id="A0A7W9SMB6"/>
<accession>A0A7W9SMB6</accession>
<dbReference type="RefSeq" id="WP_184192073.1">
    <property type="nucleotide sequence ID" value="NZ_JACHGW010000001.1"/>
</dbReference>
<dbReference type="GO" id="GO:0005506">
    <property type="term" value="F:iron ion binding"/>
    <property type="evidence" value="ECO:0007669"/>
    <property type="project" value="UniProtKB-ARBA"/>
</dbReference>
<dbReference type="EMBL" id="JACHGW010000001">
    <property type="protein sequence ID" value="MBB6048464.1"/>
    <property type="molecule type" value="Genomic_DNA"/>
</dbReference>
<dbReference type="SUPFAM" id="SSF51197">
    <property type="entry name" value="Clavaminate synthase-like"/>
    <property type="match status" value="1"/>
</dbReference>
<dbReference type="Proteomes" id="UP000520814">
    <property type="component" value="Unassembled WGS sequence"/>
</dbReference>
<keyword evidence="2" id="KW-1185">Reference proteome</keyword>
<dbReference type="InterPro" id="IPR008775">
    <property type="entry name" value="Phytyl_CoA_dOase-like"/>
</dbReference>
<evidence type="ECO:0000313" key="2">
    <source>
        <dbReference type="Proteomes" id="UP000520814"/>
    </source>
</evidence>
<evidence type="ECO:0000313" key="1">
    <source>
        <dbReference type="EMBL" id="MBB6048464.1"/>
    </source>
</evidence>
<sequence>MNDPISARALTAEERDSYKTYGYVLLKGLLSPEATKATYDDVMSIMDAIGLGMTALKQTSEYLAGSPLDALVNSPNLCAIASELMEGEARLYLPFSAVKSPGGGGAFHFHQDNQYTKFDGPGINLWVALVPMTEENGCLSMVPYSHYLGTLHPVAGTNHNSGLEPKVTIPVPMEPGDVVAFSRLTVHGSGKNLTDAPRVAYAIQYARHDVRYTRDLGQTWKTIADDGPGWRTGPVDAITIPEKRDGH</sequence>
<name>A0A7W9SMB6_ARMRO</name>
<protein>
    <submittedName>
        <fullName evidence="1">2-oxoglutarate-dependent dioxygenase</fullName>
        <ecNumber evidence="1">1.14.20.-</ecNumber>
    </submittedName>
</protein>
<keyword evidence="1" id="KW-0223">Dioxygenase</keyword>
<dbReference type="EC" id="1.14.20.-" evidence="1"/>
<dbReference type="PANTHER" id="PTHR20883:SF48">
    <property type="entry name" value="ECTOINE DIOXYGENASE"/>
    <property type="match status" value="1"/>
</dbReference>
<organism evidence="1 2">
    <name type="scientific">Armatimonas rosea</name>
    <dbReference type="NCBI Taxonomy" id="685828"/>
    <lineage>
        <taxon>Bacteria</taxon>
        <taxon>Bacillati</taxon>
        <taxon>Armatimonadota</taxon>
        <taxon>Armatimonadia</taxon>
        <taxon>Armatimonadales</taxon>
        <taxon>Armatimonadaceae</taxon>
        <taxon>Armatimonas</taxon>
    </lineage>
</organism>
<reference evidence="1 2" key="1">
    <citation type="submission" date="2020-08" db="EMBL/GenBank/DDBJ databases">
        <title>Genomic Encyclopedia of Type Strains, Phase IV (KMG-IV): sequencing the most valuable type-strain genomes for metagenomic binning, comparative biology and taxonomic classification.</title>
        <authorList>
            <person name="Goeker M."/>
        </authorList>
    </citation>
    <scope>NUCLEOTIDE SEQUENCE [LARGE SCALE GENOMIC DNA]</scope>
    <source>
        <strain evidence="1 2">DSM 23562</strain>
    </source>
</reference>
<dbReference type="GO" id="GO:0016706">
    <property type="term" value="F:2-oxoglutarate-dependent dioxygenase activity"/>
    <property type="evidence" value="ECO:0007669"/>
    <property type="project" value="UniProtKB-ARBA"/>
</dbReference>
<comment type="caution">
    <text evidence="1">The sequence shown here is derived from an EMBL/GenBank/DDBJ whole genome shotgun (WGS) entry which is preliminary data.</text>
</comment>